<dbReference type="Pfam" id="PF13426">
    <property type="entry name" value="PAS_9"/>
    <property type="match status" value="1"/>
</dbReference>
<evidence type="ECO:0000256" key="5">
    <source>
        <dbReference type="ARBA" id="ARBA00022777"/>
    </source>
</evidence>
<dbReference type="CDD" id="cd00082">
    <property type="entry name" value="HisKA"/>
    <property type="match status" value="1"/>
</dbReference>
<keyword evidence="4 9" id="KW-0808">Transferase</keyword>
<dbReference type="InterPro" id="IPR052162">
    <property type="entry name" value="Sensor_kinase/Photoreceptor"/>
</dbReference>
<name>A0A518AL77_9BACT</name>
<dbReference type="SMART" id="SM00065">
    <property type="entry name" value="GAF"/>
    <property type="match status" value="2"/>
</dbReference>
<accession>A0A518AL77</accession>
<dbReference type="PROSITE" id="PS50112">
    <property type="entry name" value="PAS"/>
    <property type="match status" value="1"/>
</dbReference>
<keyword evidence="10" id="KW-1185">Reference proteome</keyword>
<dbReference type="InterPro" id="IPR013655">
    <property type="entry name" value="PAS_fold_3"/>
</dbReference>
<dbReference type="SUPFAM" id="SSF55785">
    <property type="entry name" value="PYP-like sensor domain (PAS domain)"/>
    <property type="match status" value="2"/>
</dbReference>
<dbReference type="Pfam" id="PF08447">
    <property type="entry name" value="PAS_3"/>
    <property type="match status" value="1"/>
</dbReference>
<dbReference type="GO" id="GO:0000155">
    <property type="term" value="F:phosphorelay sensor kinase activity"/>
    <property type="evidence" value="ECO:0007669"/>
    <property type="project" value="InterPro"/>
</dbReference>
<dbReference type="SUPFAM" id="SSF55781">
    <property type="entry name" value="GAF domain-like"/>
    <property type="match status" value="2"/>
</dbReference>
<dbReference type="SUPFAM" id="SSF55874">
    <property type="entry name" value="ATPase domain of HSP90 chaperone/DNA topoisomerase II/histidine kinase"/>
    <property type="match status" value="1"/>
</dbReference>
<dbReference type="Gene3D" id="3.30.565.10">
    <property type="entry name" value="Histidine kinase-like ATPase, C-terminal domain"/>
    <property type="match status" value="1"/>
</dbReference>
<evidence type="ECO:0000259" key="7">
    <source>
        <dbReference type="PROSITE" id="PS50112"/>
    </source>
</evidence>
<dbReference type="InterPro" id="IPR036097">
    <property type="entry name" value="HisK_dim/P_sf"/>
</dbReference>
<dbReference type="InterPro" id="IPR001610">
    <property type="entry name" value="PAC"/>
</dbReference>
<evidence type="ECO:0000256" key="3">
    <source>
        <dbReference type="ARBA" id="ARBA00022553"/>
    </source>
</evidence>
<dbReference type="Pfam" id="PF00512">
    <property type="entry name" value="HisKA"/>
    <property type="match status" value="1"/>
</dbReference>
<dbReference type="SMART" id="SM00086">
    <property type="entry name" value="PAC"/>
    <property type="match status" value="2"/>
</dbReference>
<comment type="catalytic activity">
    <reaction evidence="1">
        <text>ATP + protein L-histidine = ADP + protein N-phospho-L-histidine.</text>
        <dbReference type="EC" id="2.7.13.3"/>
    </reaction>
</comment>
<dbReference type="Proteomes" id="UP000315750">
    <property type="component" value="Chromosome"/>
</dbReference>
<feature type="domain" description="PAS" evidence="7">
    <location>
        <begin position="186"/>
        <end position="256"/>
    </location>
</feature>
<dbReference type="InterPro" id="IPR004358">
    <property type="entry name" value="Sig_transdc_His_kin-like_C"/>
</dbReference>
<dbReference type="PANTHER" id="PTHR43304:SF1">
    <property type="entry name" value="PAC DOMAIN-CONTAINING PROTEIN"/>
    <property type="match status" value="1"/>
</dbReference>
<evidence type="ECO:0000256" key="2">
    <source>
        <dbReference type="ARBA" id="ARBA00012438"/>
    </source>
</evidence>
<dbReference type="Gene3D" id="3.30.450.40">
    <property type="match status" value="2"/>
</dbReference>
<keyword evidence="5" id="KW-0418">Kinase</keyword>
<dbReference type="KEGG" id="amuc:Pan181_16690"/>
<dbReference type="SUPFAM" id="SSF47384">
    <property type="entry name" value="Homodimeric domain of signal transducing histidine kinase"/>
    <property type="match status" value="1"/>
</dbReference>
<dbReference type="PANTHER" id="PTHR43304">
    <property type="entry name" value="PHYTOCHROME-LIKE PROTEIN CPH1"/>
    <property type="match status" value="1"/>
</dbReference>
<proteinExistence type="predicted"/>
<dbReference type="PRINTS" id="PR00344">
    <property type="entry name" value="BCTRLSENSOR"/>
</dbReference>
<dbReference type="InterPro" id="IPR003661">
    <property type="entry name" value="HisK_dim/P_dom"/>
</dbReference>
<dbReference type="InterPro" id="IPR003018">
    <property type="entry name" value="GAF"/>
</dbReference>
<dbReference type="AlphaFoldDB" id="A0A518AL77"/>
<organism evidence="9 10">
    <name type="scientific">Aeoliella mucimassa</name>
    <dbReference type="NCBI Taxonomy" id="2527972"/>
    <lineage>
        <taxon>Bacteria</taxon>
        <taxon>Pseudomonadati</taxon>
        <taxon>Planctomycetota</taxon>
        <taxon>Planctomycetia</taxon>
        <taxon>Pirellulales</taxon>
        <taxon>Lacipirellulaceae</taxon>
        <taxon>Aeoliella</taxon>
    </lineage>
</organism>
<evidence type="ECO:0000313" key="10">
    <source>
        <dbReference type="Proteomes" id="UP000315750"/>
    </source>
</evidence>
<dbReference type="SMART" id="SM00387">
    <property type="entry name" value="HATPase_c"/>
    <property type="match status" value="1"/>
</dbReference>
<evidence type="ECO:0000259" key="6">
    <source>
        <dbReference type="PROSITE" id="PS50109"/>
    </source>
</evidence>
<evidence type="ECO:0000259" key="8">
    <source>
        <dbReference type="PROSITE" id="PS50113"/>
    </source>
</evidence>
<dbReference type="SMART" id="SM00388">
    <property type="entry name" value="HisKA"/>
    <property type="match status" value="1"/>
</dbReference>
<dbReference type="CDD" id="cd00130">
    <property type="entry name" value="PAS"/>
    <property type="match status" value="2"/>
</dbReference>
<feature type="domain" description="PAC" evidence="8">
    <location>
        <begin position="259"/>
        <end position="311"/>
    </location>
</feature>
<sequence length="863" mass="98277">MLSDPKSRSAFEQLLITLSKRFINLPIEAIDDDIVEALSQVGDYTGVDRCFVYLLNEADGEWAHLTHEWVAEGVTPHKQGMQPLHVGPLRWLMDQLSAGLIVHVANRDKLPDEAESLRVLYEALQIRSALLLPLMTRGKFVGALGLSCTTVSKIWSEENVSLLRIVGEIVMNAIDRHRSYSKLQASREQYRSVVQDLTNYIVRWKPDGTPLFVNSALCRFWQMSEEEFLAKNIFEHFPPDEASQIRQKISILTIDNPFNTQEHHMQLSDGTVGWHEWSDRGLFDSEGNLVEIQSIGRDITQQKRAREELEYRQQLENLILMLTLRFINLPPDRLEHEITDALREVSEFVGGERTYIYVMNEETDAADLSYQWVADDAVPTPSSLLRLPLDEHLWAVESFKQGQPVVINHLDDLPKEAENLRQMLKEIRSVSLITVPVLLHSRLYATFSITGANDNNPWNKDTIYLLRLIGEVFVNAMERKAAEEALANSEERLRSTIDAVADGFYDWNITTGEVYVSDNWLENRGLLAGANIWTLEDWQAFIHPEDRLRVVELLDTHLQGRTTAFECEYRVRMPGDKFRWTLDRGRVIERDGQSKPLRMVGVDRDITDQLADRERLQQADARLAHLSRVAMMGEIVAGIAHEVNQPLHAAATFASAVNTAISNRDPDCMDRVAEMVQKISKQINRAADIIRRMREFVRPRPVRMAKFDLNELIRESAEMPGFGSHCKNIRLSFDLDESLSPVIGDRIQVQQVIVNLLRNAFDACHMAAEKCSHSPVVIVRTLPFEERILMQVVDNGCGLTTDTEIEPLFNAFQTNKEEGMGMGLALCRSIVASHHGKIWGELNSDHGMTFSVLLPSDSERERG</sequence>
<dbReference type="InterPro" id="IPR035965">
    <property type="entry name" value="PAS-like_dom_sf"/>
</dbReference>
<dbReference type="SMART" id="SM00091">
    <property type="entry name" value="PAS"/>
    <property type="match status" value="2"/>
</dbReference>
<dbReference type="Pfam" id="PF01590">
    <property type="entry name" value="GAF"/>
    <property type="match status" value="2"/>
</dbReference>
<evidence type="ECO:0000313" key="9">
    <source>
        <dbReference type="EMBL" id="QDU55480.1"/>
    </source>
</evidence>
<dbReference type="Pfam" id="PF02518">
    <property type="entry name" value="HATPase_c"/>
    <property type="match status" value="1"/>
</dbReference>
<gene>
    <name evidence="9" type="primary">fixL_5</name>
    <name evidence="9" type="ORF">Pan181_16690</name>
</gene>
<dbReference type="PROSITE" id="PS50113">
    <property type="entry name" value="PAC"/>
    <property type="match status" value="1"/>
</dbReference>
<feature type="domain" description="Histidine kinase" evidence="6">
    <location>
        <begin position="638"/>
        <end position="858"/>
    </location>
</feature>
<evidence type="ECO:0000256" key="1">
    <source>
        <dbReference type="ARBA" id="ARBA00000085"/>
    </source>
</evidence>
<dbReference type="EMBL" id="CP036278">
    <property type="protein sequence ID" value="QDU55480.1"/>
    <property type="molecule type" value="Genomic_DNA"/>
</dbReference>
<dbReference type="InterPro" id="IPR003594">
    <property type="entry name" value="HATPase_dom"/>
</dbReference>
<protein>
    <recommendedName>
        <fullName evidence="2">histidine kinase</fullName>
        <ecNumber evidence="2">2.7.13.3</ecNumber>
    </recommendedName>
</protein>
<dbReference type="InterPro" id="IPR036890">
    <property type="entry name" value="HATPase_C_sf"/>
</dbReference>
<dbReference type="InterPro" id="IPR029016">
    <property type="entry name" value="GAF-like_dom_sf"/>
</dbReference>
<evidence type="ECO:0000256" key="4">
    <source>
        <dbReference type="ARBA" id="ARBA00022679"/>
    </source>
</evidence>
<dbReference type="InterPro" id="IPR000014">
    <property type="entry name" value="PAS"/>
</dbReference>
<dbReference type="EC" id="2.7.13.3" evidence="2"/>
<dbReference type="InterPro" id="IPR005467">
    <property type="entry name" value="His_kinase_dom"/>
</dbReference>
<dbReference type="PROSITE" id="PS50109">
    <property type="entry name" value="HIS_KIN"/>
    <property type="match status" value="1"/>
</dbReference>
<dbReference type="Gene3D" id="3.30.450.20">
    <property type="entry name" value="PAS domain"/>
    <property type="match status" value="2"/>
</dbReference>
<dbReference type="InterPro" id="IPR000700">
    <property type="entry name" value="PAS-assoc_C"/>
</dbReference>
<dbReference type="Gene3D" id="1.10.287.130">
    <property type="match status" value="1"/>
</dbReference>
<dbReference type="NCBIfam" id="TIGR00229">
    <property type="entry name" value="sensory_box"/>
    <property type="match status" value="1"/>
</dbReference>
<keyword evidence="3" id="KW-0597">Phosphoprotein</keyword>
<reference evidence="9 10" key="1">
    <citation type="submission" date="2019-02" db="EMBL/GenBank/DDBJ databases">
        <title>Deep-cultivation of Planctomycetes and their phenomic and genomic characterization uncovers novel biology.</title>
        <authorList>
            <person name="Wiegand S."/>
            <person name="Jogler M."/>
            <person name="Boedeker C."/>
            <person name="Pinto D."/>
            <person name="Vollmers J."/>
            <person name="Rivas-Marin E."/>
            <person name="Kohn T."/>
            <person name="Peeters S.H."/>
            <person name="Heuer A."/>
            <person name="Rast P."/>
            <person name="Oberbeckmann S."/>
            <person name="Bunk B."/>
            <person name="Jeske O."/>
            <person name="Meyerdierks A."/>
            <person name="Storesund J.E."/>
            <person name="Kallscheuer N."/>
            <person name="Luecker S."/>
            <person name="Lage O.M."/>
            <person name="Pohl T."/>
            <person name="Merkel B.J."/>
            <person name="Hornburger P."/>
            <person name="Mueller R.-W."/>
            <person name="Bruemmer F."/>
            <person name="Labrenz M."/>
            <person name="Spormann A.M."/>
            <person name="Op den Camp H."/>
            <person name="Overmann J."/>
            <person name="Amann R."/>
            <person name="Jetten M.S.M."/>
            <person name="Mascher T."/>
            <person name="Medema M.H."/>
            <person name="Devos D.P."/>
            <person name="Kaster A.-K."/>
            <person name="Ovreas L."/>
            <person name="Rohde M."/>
            <person name="Galperin M.Y."/>
            <person name="Jogler C."/>
        </authorList>
    </citation>
    <scope>NUCLEOTIDE SEQUENCE [LARGE SCALE GENOMIC DNA]</scope>
    <source>
        <strain evidence="9 10">Pan181</strain>
    </source>
</reference>